<feature type="binding site" evidence="5">
    <location>
        <position position="105"/>
    </location>
    <ligand>
        <name>AMP</name>
        <dbReference type="ChEBI" id="CHEBI:456215"/>
    </ligand>
</feature>
<dbReference type="OrthoDB" id="9805030at2"/>
<dbReference type="Pfam" id="PF00406">
    <property type="entry name" value="ADK"/>
    <property type="match status" value="1"/>
</dbReference>
<reference evidence="9 10" key="1">
    <citation type="submission" date="2020-01" db="EMBL/GenBank/DDBJ databases">
        <title>Frigidibacter albus SP32T (=CGMCC 1.13995T).</title>
        <authorList>
            <person name="Liao X."/>
        </authorList>
    </citation>
    <scope>NUCLEOTIDE SEQUENCE [LARGE SCALE GENOMIC DNA]</scope>
    <source>
        <strain evidence="9 10">SP32</strain>
    </source>
</reference>
<keyword evidence="5 7" id="KW-0067">ATP-binding</keyword>
<dbReference type="EMBL" id="WWNR01000005">
    <property type="protein sequence ID" value="MZQ89412.1"/>
    <property type="molecule type" value="Genomic_DNA"/>
</dbReference>
<dbReference type="UniPathway" id="UPA00588">
    <property type="reaction ID" value="UER00649"/>
</dbReference>
<dbReference type="GO" id="GO:0004017">
    <property type="term" value="F:AMP kinase activity"/>
    <property type="evidence" value="ECO:0007669"/>
    <property type="project" value="UniProtKB-UniRule"/>
</dbReference>
<dbReference type="InterPro" id="IPR006259">
    <property type="entry name" value="Adenyl_kin_sub"/>
</dbReference>
<feature type="binding site" evidence="5">
    <location>
        <position position="166"/>
    </location>
    <ligand>
        <name>Zn(2+)</name>
        <dbReference type="ChEBI" id="CHEBI:29105"/>
        <note>structural</note>
    </ligand>
</feature>
<dbReference type="InterPro" id="IPR000850">
    <property type="entry name" value="Adenylat/UMP-CMP_kin"/>
</dbReference>
<dbReference type="SUPFAM" id="SSF52540">
    <property type="entry name" value="P-loop containing nucleoside triphosphate hydrolases"/>
    <property type="match status" value="1"/>
</dbReference>
<dbReference type="InterPro" id="IPR033690">
    <property type="entry name" value="Adenylat_kinase_CS"/>
</dbReference>
<keyword evidence="5" id="KW-0862">Zinc</keyword>
<evidence type="ECO:0000313" key="9">
    <source>
        <dbReference type="EMBL" id="MZQ89412.1"/>
    </source>
</evidence>
<dbReference type="EC" id="2.7.4.3" evidence="5 7"/>
<dbReference type="SUPFAM" id="SSF57774">
    <property type="entry name" value="Microbial and mitochondrial ADK, insert 'zinc finger' domain"/>
    <property type="match status" value="1"/>
</dbReference>
<keyword evidence="4 5" id="KW-0418">Kinase</keyword>
<sequence>MVNNGSLSSETSPAVLILLGPPGAGKGTQARMLEERFGMVQLSTGDLLRAAVGAGTPAGLAAKAVMEAGGLVSDEIVLAILKDRMAEPDVTRGIILDGFPRTDGQASALDALLAEAGQRVTAAISLEVDDAAMIARVAGRYTCAGCGEGYHDEFKQPHAEGVCDKCGGTAFKRRSDDNAETAKARLEAYHAQTAPLIAHYERAGVLERIDAMGDIDAIAGALAQVVGRVSA</sequence>
<feature type="binding site" evidence="5">
    <location>
        <position position="163"/>
    </location>
    <ligand>
        <name>Zn(2+)</name>
        <dbReference type="ChEBI" id="CHEBI:29105"/>
        <note>structural</note>
    </ligand>
</feature>
<comment type="catalytic activity">
    <reaction evidence="5 7">
        <text>AMP + ATP = 2 ADP</text>
        <dbReference type="Rhea" id="RHEA:12973"/>
        <dbReference type="ChEBI" id="CHEBI:30616"/>
        <dbReference type="ChEBI" id="CHEBI:456215"/>
        <dbReference type="ChEBI" id="CHEBI:456216"/>
        <dbReference type="EC" id="2.7.4.3"/>
    </reaction>
</comment>
<evidence type="ECO:0000256" key="4">
    <source>
        <dbReference type="ARBA" id="ARBA00022777"/>
    </source>
</evidence>
<feature type="binding site" evidence="5">
    <location>
        <begin position="98"/>
        <end position="101"/>
    </location>
    <ligand>
        <name>AMP</name>
        <dbReference type="ChEBI" id="CHEBI:456215"/>
    </ligand>
</feature>
<dbReference type="NCBIfam" id="NF001381">
    <property type="entry name" value="PRK00279.1-3"/>
    <property type="match status" value="1"/>
</dbReference>
<evidence type="ECO:0000256" key="6">
    <source>
        <dbReference type="RuleBase" id="RU003330"/>
    </source>
</evidence>
<feature type="region of interest" description="NMP" evidence="5">
    <location>
        <begin position="43"/>
        <end position="72"/>
    </location>
</feature>
<evidence type="ECO:0000256" key="5">
    <source>
        <dbReference type="HAMAP-Rule" id="MF_00235"/>
    </source>
</evidence>
<comment type="domain">
    <text evidence="5">Consists of three domains, a large central CORE domain and two small peripheral domains, NMPbind and LID, which undergo movements during catalysis. The LID domain closes over the site of phosphoryl transfer upon ATP binding. Assembling and dissambling the active center during each catalytic cycle provides an effective means to prevent ATP hydrolysis. Some bacteria have evolved a zinc-coordinating structure that stabilizes the LID domain.</text>
</comment>
<dbReference type="GO" id="GO:0005737">
    <property type="term" value="C:cytoplasm"/>
    <property type="evidence" value="ECO:0007669"/>
    <property type="project" value="UniProtKB-SubCell"/>
</dbReference>
<dbReference type="CDD" id="cd01428">
    <property type="entry name" value="ADK"/>
    <property type="match status" value="1"/>
</dbReference>
<evidence type="ECO:0000256" key="2">
    <source>
        <dbReference type="ARBA" id="ARBA00022727"/>
    </source>
</evidence>
<feature type="binding site" evidence="5">
    <location>
        <position position="146"/>
    </location>
    <ligand>
        <name>Zn(2+)</name>
        <dbReference type="ChEBI" id="CHEBI:29105"/>
        <note>structural</note>
    </ligand>
</feature>
<dbReference type="GO" id="GO:0044209">
    <property type="term" value="P:AMP salvage"/>
    <property type="evidence" value="ECO:0007669"/>
    <property type="project" value="UniProtKB-UniRule"/>
</dbReference>
<evidence type="ECO:0000313" key="10">
    <source>
        <dbReference type="Proteomes" id="UP000477083"/>
    </source>
</evidence>
<feature type="binding site" evidence="5">
    <location>
        <position position="140"/>
    </location>
    <ligand>
        <name>ATP</name>
        <dbReference type="ChEBI" id="CHEBI:30616"/>
    </ligand>
</feature>
<comment type="similarity">
    <text evidence="5 6">Belongs to the adenylate kinase family.</text>
</comment>
<dbReference type="PROSITE" id="PS00113">
    <property type="entry name" value="ADENYLATE_KINASE"/>
    <property type="match status" value="1"/>
</dbReference>
<dbReference type="AlphaFoldDB" id="A0A6L8VIQ8"/>
<dbReference type="GO" id="GO:0008270">
    <property type="term" value="F:zinc ion binding"/>
    <property type="evidence" value="ECO:0007669"/>
    <property type="project" value="UniProtKB-UniRule"/>
</dbReference>
<keyword evidence="2 5" id="KW-0545">Nucleotide biosynthesis</keyword>
<dbReference type="Pfam" id="PF05191">
    <property type="entry name" value="ADK_lid"/>
    <property type="match status" value="1"/>
</dbReference>
<feature type="binding site" evidence="5">
    <location>
        <begin position="23"/>
        <end position="28"/>
    </location>
    <ligand>
        <name>ATP</name>
        <dbReference type="ChEBI" id="CHEBI:30616"/>
    </ligand>
</feature>
<comment type="subcellular location">
    <subcellularLocation>
        <location evidence="5 7">Cytoplasm</location>
    </subcellularLocation>
</comment>
<organism evidence="9 10">
    <name type="scientific">Frigidibacter albus</name>
    <dbReference type="NCBI Taxonomy" id="1465486"/>
    <lineage>
        <taxon>Bacteria</taxon>
        <taxon>Pseudomonadati</taxon>
        <taxon>Pseudomonadota</taxon>
        <taxon>Alphaproteobacteria</taxon>
        <taxon>Rhodobacterales</taxon>
        <taxon>Paracoccaceae</taxon>
        <taxon>Frigidibacter</taxon>
    </lineage>
</organism>
<dbReference type="HAMAP" id="MF_00235">
    <property type="entry name" value="Adenylate_kinase_Adk"/>
    <property type="match status" value="1"/>
</dbReference>
<protein>
    <recommendedName>
        <fullName evidence="5 7">Adenylate kinase</fullName>
        <shortName evidence="5">AK</shortName>
        <ecNumber evidence="5 7">2.7.4.3</ecNumber>
    </recommendedName>
    <alternativeName>
        <fullName evidence="5">ATP-AMP transphosphorylase</fullName>
    </alternativeName>
    <alternativeName>
        <fullName evidence="5">ATP:AMP phosphotransferase</fullName>
    </alternativeName>
    <alternativeName>
        <fullName evidence="5">Adenylate monophosphate kinase</fullName>
    </alternativeName>
</protein>
<dbReference type="NCBIfam" id="NF011100">
    <property type="entry name" value="PRK14527.1"/>
    <property type="match status" value="1"/>
</dbReference>
<dbReference type="Gene3D" id="3.40.50.300">
    <property type="entry name" value="P-loop containing nucleotide triphosphate hydrolases"/>
    <property type="match status" value="1"/>
</dbReference>
<dbReference type="FunFam" id="3.40.50.300:FF:000106">
    <property type="entry name" value="Adenylate kinase mitochondrial"/>
    <property type="match status" value="1"/>
</dbReference>
<dbReference type="Proteomes" id="UP000477083">
    <property type="component" value="Unassembled WGS sequence"/>
</dbReference>
<comment type="subunit">
    <text evidence="5 7">Monomer.</text>
</comment>
<feature type="binding site" evidence="5">
    <location>
        <position position="44"/>
    </location>
    <ligand>
        <name>AMP</name>
        <dbReference type="ChEBI" id="CHEBI:456215"/>
    </ligand>
</feature>
<evidence type="ECO:0000256" key="3">
    <source>
        <dbReference type="ARBA" id="ARBA00022741"/>
    </source>
</evidence>
<comment type="pathway">
    <text evidence="5">Purine metabolism; AMP biosynthesis via salvage pathway; AMP from ADP: step 1/1.</text>
</comment>
<keyword evidence="5" id="KW-0479">Metal-binding</keyword>
<keyword evidence="5" id="KW-0963">Cytoplasm</keyword>
<dbReference type="PANTHER" id="PTHR23359">
    <property type="entry name" value="NUCLEOTIDE KINASE"/>
    <property type="match status" value="1"/>
</dbReference>
<dbReference type="GO" id="GO:0005524">
    <property type="term" value="F:ATP binding"/>
    <property type="evidence" value="ECO:0007669"/>
    <property type="project" value="UniProtKB-UniRule"/>
</dbReference>
<feature type="binding site" evidence="5">
    <location>
        <position position="174"/>
    </location>
    <ligand>
        <name>AMP</name>
        <dbReference type="ChEBI" id="CHEBI:456215"/>
    </ligand>
</feature>
<dbReference type="PRINTS" id="PR00094">
    <property type="entry name" value="ADENYLTKNASE"/>
</dbReference>
<evidence type="ECO:0000256" key="7">
    <source>
        <dbReference type="RuleBase" id="RU003331"/>
    </source>
</evidence>
<feature type="binding site" evidence="5">
    <location>
        <position position="213"/>
    </location>
    <ligand>
        <name>ATP</name>
        <dbReference type="ChEBI" id="CHEBI:30616"/>
    </ligand>
</feature>
<dbReference type="InterPro" id="IPR036193">
    <property type="entry name" value="ADK_active_lid_dom_sf"/>
</dbReference>
<comment type="function">
    <text evidence="5">Catalyzes the reversible transfer of the terminal phosphate group between ATP and AMP. Plays an important role in cellular energy homeostasis and in adenine nucleotide metabolism.</text>
</comment>
<feature type="binding site" evidence="5">
    <location>
        <position position="143"/>
    </location>
    <ligand>
        <name>Zn(2+)</name>
        <dbReference type="ChEBI" id="CHEBI:29105"/>
        <note>structural</note>
    </ligand>
</feature>
<keyword evidence="1 5" id="KW-0808">Transferase</keyword>
<dbReference type="NCBIfam" id="NF001380">
    <property type="entry name" value="PRK00279.1-2"/>
    <property type="match status" value="1"/>
</dbReference>
<name>A0A6L8VIQ8_9RHOB</name>
<accession>A0A6L8VIQ8</accession>
<dbReference type="InterPro" id="IPR007862">
    <property type="entry name" value="Adenylate_kinase_lid-dom"/>
</dbReference>
<comment type="caution">
    <text evidence="5">Lacks conserved residue(s) required for the propagation of feature annotation.</text>
</comment>
<keyword evidence="10" id="KW-1185">Reference proteome</keyword>
<comment type="caution">
    <text evidence="9">The sequence shown here is derived from an EMBL/GenBank/DDBJ whole genome shotgun (WGS) entry which is preliminary data.</text>
</comment>
<proteinExistence type="inferred from homology"/>
<dbReference type="NCBIfam" id="TIGR01351">
    <property type="entry name" value="adk"/>
    <property type="match status" value="1"/>
</dbReference>
<feature type="binding site" evidence="5">
    <location>
        <position position="49"/>
    </location>
    <ligand>
        <name>AMP</name>
        <dbReference type="ChEBI" id="CHEBI:456215"/>
    </ligand>
</feature>
<gene>
    <name evidence="5" type="primary">adk</name>
    <name evidence="9" type="ORF">GS660_09950</name>
</gene>
<feature type="binding site" evidence="5">
    <location>
        <begin position="70"/>
        <end position="72"/>
    </location>
    <ligand>
        <name>AMP</name>
        <dbReference type="ChEBI" id="CHEBI:456215"/>
    </ligand>
</feature>
<evidence type="ECO:0000259" key="8">
    <source>
        <dbReference type="Pfam" id="PF05191"/>
    </source>
</evidence>
<feature type="domain" description="Adenylate kinase active site lid" evidence="8">
    <location>
        <begin position="140"/>
        <end position="176"/>
    </location>
</feature>
<feature type="binding site" evidence="5">
    <location>
        <position position="185"/>
    </location>
    <ligand>
        <name>AMP</name>
        <dbReference type="ChEBI" id="CHEBI:456215"/>
    </ligand>
</feature>
<dbReference type="InterPro" id="IPR027417">
    <property type="entry name" value="P-loop_NTPase"/>
</dbReference>
<keyword evidence="3 5" id="KW-0547">Nucleotide-binding</keyword>
<evidence type="ECO:0000256" key="1">
    <source>
        <dbReference type="ARBA" id="ARBA00022679"/>
    </source>
</evidence>